<evidence type="ECO:0000313" key="1">
    <source>
        <dbReference type="EMBL" id="QDT37815.1"/>
    </source>
</evidence>
<reference evidence="1 2" key="1">
    <citation type="submission" date="2019-02" db="EMBL/GenBank/DDBJ databases">
        <title>Deep-cultivation of Planctomycetes and their phenomic and genomic characterization uncovers novel biology.</title>
        <authorList>
            <person name="Wiegand S."/>
            <person name="Jogler M."/>
            <person name="Boedeker C."/>
            <person name="Pinto D."/>
            <person name="Vollmers J."/>
            <person name="Rivas-Marin E."/>
            <person name="Kohn T."/>
            <person name="Peeters S.H."/>
            <person name="Heuer A."/>
            <person name="Rast P."/>
            <person name="Oberbeckmann S."/>
            <person name="Bunk B."/>
            <person name="Jeske O."/>
            <person name="Meyerdierks A."/>
            <person name="Storesund J.E."/>
            <person name="Kallscheuer N."/>
            <person name="Luecker S."/>
            <person name="Lage O.M."/>
            <person name="Pohl T."/>
            <person name="Merkel B.J."/>
            <person name="Hornburger P."/>
            <person name="Mueller R.-W."/>
            <person name="Bruemmer F."/>
            <person name="Labrenz M."/>
            <person name="Spormann A.M."/>
            <person name="Op den Camp H."/>
            <person name="Overmann J."/>
            <person name="Amann R."/>
            <person name="Jetten M.S.M."/>
            <person name="Mascher T."/>
            <person name="Medema M.H."/>
            <person name="Devos D.P."/>
            <person name="Kaster A.-K."/>
            <person name="Ovreas L."/>
            <person name="Rohde M."/>
            <person name="Galperin M.Y."/>
            <person name="Jogler C."/>
        </authorList>
    </citation>
    <scope>NUCLEOTIDE SEQUENCE [LARGE SCALE GENOMIC DNA]</scope>
    <source>
        <strain evidence="1 2">Pan189</strain>
    </source>
</reference>
<evidence type="ECO:0000313" key="2">
    <source>
        <dbReference type="Proteomes" id="UP000317318"/>
    </source>
</evidence>
<evidence type="ECO:0008006" key="3">
    <source>
        <dbReference type="Google" id="ProtNLM"/>
    </source>
</evidence>
<protein>
    <recommendedName>
        <fullName evidence="3">HicB-like antitoxin of toxin-antitoxin system domain-containing protein</fullName>
    </recommendedName>
</protein>
<dbReference type="KEGG" id="svp:Pan189_21970"/>
<keyword evidence="2" id="KW-1185">Reference proteome</keyword>
<name>A0A517R1N9_9PLAN</name>
<dbReference type="RefSeq" id="WP_145363903.1">
    <property type="nucleotide sequence ID" value="NZ_CP036268.1"/>
</dbReference>
<dbReference type="Proteomes" id="UP000317318">
    <property type="component" value="Chromosome"/>
</dbReference>
<proteinExistence type="predicted"/>
<accession>A0A517R1N9</accession>
<dbReference type="AlphaFoldDB" id="A0A517R1N9"/>
<sequence>MSVQLRVRPVHYGVGYVAAFEGDPGSEVHAASFNDAVGQLLTRIPDFADPDGAPPRLSELDVTVVDDQFGQFLLQIDQT</sequence>
<organism evidence="1 2">
    <name type="scientific">Stratiformator vulcanicus</name>
    <dbReference type="NCBI Taxonomy" id="2527980"/>
    <lineage>
        <taxon>Bacteria</taxon>
        <taxon>Pseudomonadati</taxon>
        <taxon>Planctomycetota</taxon>
        <taxon>Planctomycetia</taxon>
        <taxon>Planctomycetales</taxon>
        <taxon>Planctomycetaceae</taxon>
        <taxon>Stratiformator</taxon>
    </lineage>
</organism>
<dbReference type="EMBL" id="CP036268">
    <property type="protein sequence ID" value="QDT37815.1"/>
    <property type="molecule type" value="Genomic_DNA"/>
</dbReference>
<gene>
    <name evidence="1" type="ORF">Pan189_21970</name>
</gene>